<dbReference type="AlphaFoldDB" id="A0AB32WY33"/>
<dbReference type="Gramene" id="Tc10v2_t009280.3">
    <property type="protein sequence ID" value="Tc10v2_p009280.3"/>
    <property type="gene ID" value="Tc10v2_g009280"/>
</dbReference>
<reference evidence="2" key="2">
    <citation type="submission" date="2025-08" db="UniProtKB">
        <authorList>
            <consortium name="RefSeq"/>
        </authorList>
    </citation>
    <scope>IDENTIFICATION</scope>
</reference>
<dbReference type="GeneID" id="18586784"/>
<organism evidence="1 2">
    <name type="scientific">Theobroma cacao</name>
    <name type="common">Cacao</name>
    <name type="synonym">Cocoa</name>
    <dbReference type="NCBI Taxonomy" id="3641"/>
    <lineage>
        <taxon>Eukaryota</taxon>
        <taxon>Viridiplantae</taxon>
        <taxon>Streptophyta</taxon>
        <taxon>Embryophyta</taxon>
        <taxon>Tracheophyta</taxon>
        <taxon>Spermatophyta</taxon>
        <taxon>Magnoliopsida</taxon>
        <taxon>eudicotyledons</taxon>
        <taxon>Gunneridae</taxon>
        <taxon>Pentapetalae</taxon>
        <taxon>rosids</taxon>
        <taxon>malvids</taxon>
        <taxon>Malvales</taxon>
        <taxon>Malvaceae</taxon>
        <taxon>Byttnerioideae</taxon>
        <taxon>Theobroma</taxon>
    </lineage>
</organism>
<dbReference type="SUPFAM" id="SSF52047">
    <property type="entry name" value="RNI-like"/>
    <property type="match status" value="1"/>
</dbReference>
<accession>A0AB32WY33</accession>
<evidence type="ECO:0000313" key="2">
    <source>
        <dbReference type="RefSeq" id="XP_017984154.1"/>
    </source>
</evidence>
<name>A0AB32WY33_THECC</name>
<dbReference type="RefSeq" id="XP_017984154.1">
    <property type="nucleotide sequence ID" value="XM_018128665.1"/>
</dbReference>
<dbReference type="KEGG" id="tcc:18586784"/>
<reference evidence="1" key="1">
    <citation type="journal article" date="1997" name="Nucleic Acids Res.">
        <title>tRNAscan-SE: a program for improved detection of transfer RNA genes in genomic sequence.</title>
        <authorList>
            <person name="Lowe T.M."/>
            <person name="Eddy S.R."/>
        </authorList>
    </citation>
    <scope>NUCLEOTIDE SEQUENCE [LARGE SCALE GENOMIC DNA]</scope>
    <source>
        <strain evidence="1">r\B97-61/B2</strain>
    </source>
</reference>
<sequence length="129" mass="14655">MTNNDLVFLTQNFANLVGLAFLGCKLLNSDARCIISSEWPGLISIHLKDCKEVTRSSVCSLFNCTALEDLLLRHNEKCVWPTNQDVLVRRIWDKICSNELRNMLLEEKNKATTNAKTGDIRDCEGIPRE</sequence>
<protein>
    <submittedName>
        <fullName evidence="2">BTB/POZ domain-containing protein FBL11</fullName>
    </submittedName>
</protein>
<dbReference type="Proteomes" id="UP000694886">
    <property type="component" value="Chromosome 10"/>
</dbReference>
<gene>
    <name evidence="2" type="primary">LOC18586784</name>
</gene>
<proteinExistence type="predicted"/>
<evidence type="ECO:0000313" key="1">
    <source>
        <dbReference type="Proteomes" id="UP000694886"/>
    </source>
</evidence>